<feature type="region of interest" description="Disordered" evidence="11">
    <location>
        <begin position="1"/>
        <end position="55"/>
    </location>
</feature>
<keyword evidence="8" id="KW-0486">Methionine biosynthesis</keyword>
<keyword evidence="6" id="KW-0560">Oxidoreductase</keyword>
<dbReference type="InterPro" id="IPR011051">
    <property type="entry name" value="RmlC_Cupin_sf"/>
</dbReference>
<keyword evidence="2" id="KW-0533">Nickel</keyword>
<comment type="function">
    <text evidence="10">Probable inactive acireductone dioxygenase.</text>
</comment>
<evidence type="ECO:0000256" key="9">
    <source>
        <dbReference type="ARBA" id="ARBA00023242"/>
    </source>
</evidence>
<dbReference type="HAMAP" id="MF_03154">
    <property type="entry name" value="Salvage_MtnD_euk"/>
    <property type="match status" value="1"/>
</dbReference>
<evidence type="ECO:0000256" key="7">
    <source>
        <dbReference type="ARBA" id="ARBA00023004"/>
    </source>
</evidence>
<keyword evidence="7" id="KW-0408">Iron</keyword>
<evidence type="ECO:0000256" key="8">
    <source>
        <dbReference type="ARBA" id="ARBA00023167"/>
    </source>
</evidence>
<dbReference type="PANTHER" id="PTHR23418:SF5">
    <property type="entry name" value="ACIREDUCTONE DIOXYGENASE (FE(2+)-REQUIRING)"/>
    <property type="match status" value="1"/>
</dbReference>
<dbReference type="GO" id="GO:0005634">
    <property type="term" value="C:nucleus"/>
    <property type="evidence" value="ECO:0007669"/>
    <property type="project" value="UniProtKB-SubCell"/>
</dbReference>
<keyword evidence="3" id="KW-0028">Amino-acid biosynthesis</keyword>
<dbReference type="PANTHER" id="PTHR23418">
    <property type="entry name" value="ACIREDUCTONE DIOXYGENASE"/>
    <property type="match status" value="1"/>
</dbReference>
<dbReference type="Gene3D" id="2.60.120.10">
    <property type="entry name" value="Jelly Rolls"/>
    <property type="match status" value="1"/>
</dbReference>
<evidence type="ECO:0000256" key="1">
    <source>
        <dbReference type="ARBA" id="ARBA00022490"/>
    </source>
</evidence>
<gene>
    <name evidence="12" type="ORF">NDES1114_LOCUS33882</name>
</gene>
<keyword evidence="1 10" id="KW-0963">Cytoplasm</keyword>
<evidence type="ECO:0000256" key="10">
    <source>
        <dbReference type="HAMAP-Rule" id="MF_03154"/>
    </source>
</evidence>
<dbReference type="Pfam" id="PF03079">
    <property type="entry name" value="ARD"/>
    <property type="match status" value="1"/>
</dbReference>
<comment type="similarity">
    <text evidence="10">Belongs to the acireductone dioxygenase (ARD) family.</text>
</comment>
<dbReference type="GO" id="GO:0005737">
    <property type="term" value="C:cytoplasm"/>
    <property type="evidence" value="ECO:0007669"/>
    <property type="project" value="UniProtKB-SubCell"/>
</dbReference>
<dbReference type="EMBL" id="HBGF01050575">
    <property type="protein sequence ID" value="CAD9152991.1"/>
    <property type="molecule type" value="Transcribed_RNA"/>
</dbReference>
<dbReference type="InterPro" id="IPR027496">
    <property type="entry name" value="ARD_euk"/>
</dbReference>
<evidence type="ECO:0000256" key="4">
    <source>
        <dbReference type="ARBA" id="ARBA00022723"/>
    </source>
</evidence>
<proteinExistence type="inferred from homology"/>
<comment type="subcellular location">
    <subcellularLocation>
        <location evidence="10">Cytoplasm</location>
    </subcellularLocation>
    <subcellularLocation>
        <location evidence="10">Nucleus</location>
    </subcellularLocation>
</comment>
<dbReference type="FunFam" id="2.60.120.10:FF:000099">
    <property type="entry name" value="1,2-dihydroxy-3-keto-5-methylthiopentene dioxygenase"/>
    <property type="match status" value="1"/>
</dbReference>
<dbReference type="InterPro" id="IPR004313">
    <property type="entry name" value="ARD"/>
</dbReference>
<evidence type="ECO:0000256" key="6">
    <source>
        <dbReference type="ARBA" id="ARBA00023002"/>
    </source>
</evidence>
<accession>A0A7S1R023</accession>
<protein>
    <recommendedName>
        <fullName evidence="10">Probable inactive acireductone dioxygenase</fullName>
    </recommendedName>
</protein>
<reference evidence="12" key="1">
    <citation type="submission" date="2021-01" db="EMBL/GenBank/DDBJ databases">
        <authorList>
            <person name="Corre E."/>
            <person name="Pelletier E."/>
            <person name="Niang G."/>
            <person name="Scheremetjew M."/>
            <person name="Finn R."/>
            <person name="Kale V."/>
            <person name="Holt S."/>
            <person name="Cochrane G."/>
            <person name="Meng A."/>
            <person name="Brown T."/>
            <person name="Cohen L."/>
        </authorList>
    </citation>
    <scope>NUCLEOTIDE SEQUENCE</scope>
    <source>
        <strain evidence="12">CCAP 1951/1</strain>
    </source>
</reference>
<organism evidence="12">
    <name type="scientific">Neobodo designis</name>
    <name type="common">Flagellated protozoan</name>
    <name type="synonym">Bodo designis</name>
    <dbReference type="NCBI Taxonomy" id="312471"/>
    <lineage>
        <taxon>Eukaryota</taxon>
        <taxon>Discoba</taxon>
        <taxon>Euglenozoa</taxon>
        <taxon>Kinetoplastea</taxon>
        <taxon>Metakinetoplastina</taxon>
        <taxon>Neobodonida</taxon>
        <taxon>Neobodo</taxon>
    </lineage>
</organism>
<dbReference type="GO" id="GO:0046872">
    <property type="term" value="F:metal ion binding"/>
    <property type="evidence" value="ECO:0007669"/>
    <property type="project" value="UniProtKB-KW"/>
</dbReference>
<evidence type="ECO:0000256" key="5">
    <source>
        <dbReference type="ARBA" id="ARBA00022964"/>
    </source>
</evidence>
<dbReference type="GO" id="GO:0019509">
    <property type="term" value="P:L-methionine salvage from methylthioadenosine"/>
    <property type="evidence" value="ECO:0007669"/>
    <property type="project" value="InterPro"/>
</dbReference>
<sequence length="284" mass="33474">MDEEVSPERRAQEEAEIRARDERRRREEAERKKRIEEERKAEEKRLQQEKLRRLEEERRRLKQEEELKKLGSDKILPLPPVPPSCLDDHDPTAMKAWLLDAEVSKPTLRRLSLKPGRKPGPSSSVTLAQLKDLGVVYFRVNLNDFSLVNQIVKERCYKHTDEVRVSQTCKDEAYIEKWFVEHMNEDEQIRLVTDGSCYFDVRNRKDEWIRLHVSAGDLIVLPAGMYHRGTLDEDDFCSIMRLFRDSQRWNAIARSEKRAESHPARQQYQKMMGKGSVAVGLQFK</sequence>
<keyword evidence="5" id="KW-0223">Dioxygenase</keyword>
<comment type="caution">
    <text evidence="10">This enzyme lacks one or more conserved metal-binding sites. It may be non-functional.</text>
</comment>
<name>A0A7S1R023_NEODS</name>
<keyword evidence="9 10" id="KW-0539">Nucleus</keyword>
<evidence type="ECO:0000256" key="11">
    <source>
        <dbReference type="SAM" id="MobiDB-lite"/>
    </source>
</evidence>
<dbReference type="InterPro" id="IPR014710">
    <property type="entry name" value="RmlC-like_jellyroll"/>
</dbReference>
<dbReference type="AlphaFoldDB" id="A0A7S1R023"/>
<dbReference type="CDD" id="cd02232">
    <property type="entry name" value="cupin_ARD"/>
    <property type="match status" value="1"/>
</dbReference>
<dbReference type="GO" id="GO:0010309">
    <property type="term" value="F:acireductone dioxygenase [iron(II)-requiring] activity"/>
    <property type="evidence" value="ECO:0007669"/>
    <property type="project" value="InterPro"/>
</dbReference>
<evidence type="ECO:0000256" key="3">
    <source>
        <dbReference type="ARBA" id="ARBA00022605"/>
    </source>
</evidence>
<evidence type="ECO:0000256" key="2">
    <source>
        <dbReference type="ARBA" id="ARBA00022596"/>
    </source>
</evidence>
<keyword evidence="4" id="KW-0479">Metal-binding</keyword>
<comment type="caution">
    <text evidence="10">Lacks conserved residue(s) required for the propagation of feature annotation.</text>
</comment>
<dbReference type="SUPFAM" id="SSF51182">
    <property type="entry name" value="RmlC-like cupins"/>
    <property type="match status" value="1"/>
</dbReference>
<evidence type="ECO:0000313" key="12">
    <source>
        <dbReference type="EMBL" id="CAD9152991.1"/>
    </source>
</evidence>